<dbReference type="SMART" id="SM00420">
    <property type="entry name" value="HTH_DEOR"/>
    <property type="match status" value="1"/>
</dbReference>
<evidence type="ECO:0000256" key="1">
    <source>
        <dbReference type="ARBA" id="ARBA00023015"/>
    </source>
</evidence>
<dbReference type="PRINTS" id="PR00037">
    <property type="entry name" value="HTHLACR"/>
</dbReference>
<dbReference type="Gene3D" id="3.40.50.1360">
    <property type="match status" value="1"/>
</dbReference>
<keyword evidence="2" id="KW-0804">Transcription</keyword>
<dbReference type="InterPro" id="IPR001034">
    <property type="entry name" value="DeoR_HTH"/>
</dbReference>
<sequence>MSTLPAAARQAKIRDRFATQPSVSVAELAREFDVSEMTIRRDLNALETAAQIQRTHGGAIVTERMVLEFDYRDRRARNQEQKQAIAREARKLVKPGQRLILDNGTTTLELAGLLKDCEELTVITPSLAVASELQHAPGVEVILLGGVLRQGSPDLTGPVTEHCLQLFSVDFAFQGADGIGADGAIYTSDLQMAKVDMLMRSIARQSCLLADSSKIGLTALARCGTMSDVQYFITDHNASAAVLRRFEKLGPTIIRANS</sequence>
<dbReference type="InterPro" id="IPR036390">
    <property type="entry name" value="WH_DNA-bd_sf"/>
</dbReference>
<accession>A0A1J5SQN1</accession>
<dbReference type="Pfam" id="PF08220">
    <property type="entry name" value="HTH_DeoR"/>
    <property type="match status" value="1"/>
</dbReference>
<evidence type="ECO:0000313" key="4">
    <source>
        <dbReference type="EMBL" id="OIR03948.1"/>
    </source>
</evidence>
<dbReference type="GO" id="GO:0003700">
    <property type="term" value="F:DNA-binding transcription factor activity"/>
    <property type="evidence" value="ECO:0007669"/>
    <property type="project" value="InterPro"/>
</dbReference>
<dbReference type="SUPFAM" id="SSF46785">
    <property type="entry name" value="Winged helix' DNA-binding domain"/>
    <property type="match status" value="1"/>
</dbReference>
<dbReference type="AlphaFoldDB" id="A0A1J5SQN1"/>
<protein>
    <submittedName>
        <fullName evidence="4">Glucitol operon repressor</fullName>
    </submittedName>
</protein>
<evidence type="ECO:0000256" key="2">
    <source>
        <dbReference type="ARBA" id="ARBA00023163"/>
    </source>
</evidence>
<organism evidence="4">
    <name type="scientific">mine drainage metagenome</name>
    <dbReference type="NCBI Taxonomy" id="410659"/>
    <lineage>
        <taxon>unclassified sequences</taxon>
        <taxon>metagenomes</taxon>
        <taxon>ecological metagenomes</taxon>
    </lineage>
</organism>
<proteinExistence type="predicted"/>
<feature type="domain" description="HTH deoR-type" evidence="3">
    <location>
        <begin position="6"/>
        <end position="61"/>
    </location>
</feature>
<gene>
    <name evidence="4" type="primary">srlR_1</name>
    <name evidence="4" type="ORF">GALL_138850</name>
</gene>
<dbReference type="SMART" id="SM01134">
    <property type="entry name" value="DeoRC"/>
    <property type="match status" value="1"/>
</dbReference>
<dbReference type="EMBL" id="MLJW01000061">
    <property type="protein sequence ID" value="OIR03948.1"/>
    <property type="molecule type" value="Genomic_DNA"/>
</dbReference>
<dbReference type="InterPro" id="IPR014036">
    <property type="entry name" value="DeoR-like_C"/>
</dbReference>
<dbReference type="Gene3D" id="1.10.10.10">
    <property type="entry name" value="Winged helix-like DNA-binding domain superfamily/Winged helix DNA-binding domain"/>
    <property type="match status" value="1"/>
</dbReference>
<dbReference type="InterPro" id="IPR037171">
    <property type="entry name" value="NagB/RpiA_transferase-like"/>
</dbReference>
<dbReference type="SUPFAM" id="SSF100950">
    <property type="entry name" value="NagB/RpiA/CoA transferase-like"/>
    <property type="match status" value="1"/>
</dbReference>
<dbReference type="InterPro" id="IPR036388">
    <property type="entry name" value="WH-like_DNA-bd_sf"/>
</dbReference>
<dbReference type="Pfam" id="PF00455">
    <property type="entry name" value="DeoRC"/>
    <property type="match status" value="1"/>
</dbReference>
<dbReference type="InterPro" id="IPR050313">
    <property type="entry name" value="Carb_Metab_HTH_regulators"/>
</dbReference>
<evidence type="ECO:0000259" key="3">
    <source>
        <dbReference type="PROSITE" id="PS51000"/>
    </source>
</evidence>
<name>A0A1J5SQN1_9ZZZZ</name>
<comment type="caution">
    <text evidence="4">The sequence shown here is derived from an EMBL/GenBank/DDBJ whole genome shotgun (WGS) entry which is preliminary data.</text>
</comment>
<keyword evidence="1" id="KW-0805">Transcription regulation</keyword>
<dbReference type="PANTHER" id="PTHR30363">
    <property type="entry name" value="HTH-TYPE TRANSCRIPTIONAL REGULATOR SRLR-RELATED"/>
    <property type="match status" value="1"/>
</dbReference>
<dbReference type="PROSITE" id="PS51000">
    <property type="entry name" value="HTH_DEOR_2"/>
    <property type="match status" value="1"/>
</dbReference>
<reference evidence="4" key="1">
    <citation type="submission" date="2016-10" db="EMBL/GenBank/DDBJ databases">
        <title>Sequence of Gallionella enrichment culture.</title>
        <authorList>
            <person name="Poehlein A."/>
            <person name="Muehling M."/>
            <person name="Daniel R."/>
        </authorList>
    </citation>
    <scope>NUCLEOTIDE SEQUENCE</scope>
</reference>
<dbReference type="PANTHER" id="PTHR30363:SF44">
    <property type="entry name" value="AGA OPERON TRANSCRIPTIONAL REPRESSOR-RELATED"/>
    <property type="match status" value="1"/>
</dbReference>